<dbReference type="PATRIC" id="fig|1653479.3.peg.1810"/>
<sequence>MGREPVSAFRFPSIDFMAFRIVPVTAESWRSFRALRLEMLADSPKAFGETLDAASRQSDDDWLRRAAETSSALSCGFAAVDDAGRWVGIMRARVEDGRTFLLGVYVTPLLRGEGLAEALLLEIERWAGERGHDQLTLEVHEHNQRAQAFYRRMGFNDTGDRVPYPLAPQEHEVVMTKLRAARP</sequence>
<evidence type="ECO:0000256" key="2">
    <source>
        <dbReference type="ARBA" id="ARBA00023315"/>
    </source>
</evidence>
<dbReference type="EC" id="2.3.1.-" evidence="4"/>
<feature type="domain" description="N-acetyltransferase" evidence="3">
    <location>
        <begin position="19"/>
        <end position="180"/>
    </location>
</feature>
<keyword evidence="2 4" id="KW-0012">Acyltransferase</keyword>
<dbReference type="PANTHER" id="PTHR43877">
    <property type="entry name" value="AMINOALKYLPHOSPHONATE N-ACETYLTRANSFERASE-RELATED-RELATED"/>
    <property type="match status" value="1"/>
</dbReference>
<dbReference type="Gene3D" id="3.40.630.30">
    <property type="match status" value="1"/>
</dbReference>
<evidence type="ECO:0000313" key="5">
    <source>
        <dbReference type="Proteomes" id="UP000076038"/>
    </source>
</evidence>
<evidence type="ECO:0000259" key="3">
    <source>
        <dbReference type="PROSITE" id="PS51186"/>
    </source>
</evidence>
<dbReference type="AlphaFoldDB" id="A0A143QIU9"/>
<dbReference type="KEGG" id="rhs:A3Q41_01790"/>
<dbReference type="SUPFAM" id="SSF55729">
    <property type="entry name" value="Acyl-CoA N-acyltransferases (Nat)"/>
    <property type="match status" value="1"/>
</dbReference>
<reference evidence="5" key="2">
    <citation type="submission" date="2016-04" db="EMBL/GenBank/DDBJ databases">
        <title>Complete Genome and Plasmid Sequences for Rhodococcus fascians D188 and Draft Sequences for Rhodococcus spp. Isolates PBTS 1 and PBTS 2.</title>
        <authorList>
            <person name="Stamer R."/>
            <person name="Vereecke D."/>
            <person name="Zhang Y."/>
            <person name="Schilkey F."/>
            <person name="Devitt N."/>
            <person name="Randall J."/>
        </authorList>
    </citation>
    <scope>NUCLEOTIDE SEQUENCE [LARGE SCALE GENOMIC DNA]</scope>
    <source>
        <strain evidence="5">PBTS2</strain>
    </source>
</reference>
<dbReference type="CDD" id="cd04301">
    <property type="entry name" value="NAT_SF"/>
    <property type="match status" value="1"/>
</dbReference>
<dbReference type="GO" id="GO:0016747">
    <property type="term" value="F:acyltransferase activity, transferring groups other than amino-acyl groups"/>
    <property type="evidence" value="ECO:0007669"/>
    <property type="project" value="InterPro"/>
</dbReference>
<dbReference type="InterPro" id="IPR000182">
    <property type="entry name" value="GNAT_dom"/>
</dbReference>
<accession>A0A143QIU9</accession>
<name>A0A143QIU9_RHOFA</name>
<evidence type="ECO:0000256" key="1">
    <source>
        <dbReference type="ARBA" id="ARBA00022679"/>
    </source>
</evidence>
<dbReference type="Proteomes" id="UP000076038">
    <property type="component" value="Chromosome"/>
</dbReference>
<organism evidence="4 5">
    <name type="scientific">Rhodococcoides fascians</name>
    <name type="common">Rhodococcus fascians</name>
    <dbReference type="NCBI Taxonomy" id="1828"/>
    <lineage>
        <taxon>Bacteria</taxon>
        <taxon>Bacillati</taxon>
        <taxon>Actinomycetota</taxon>
        <taxon>Actinomycetes</taxon>
        <taxon>Mycobacteriales</taxon>
        <taxon>Nocardiaceae</taxon>
        <taxon>Rhodococcoides</taxon>
    </lineage>
</organism>
<dbReference type="Pfam" id="PF00583">
    <property type="entry name" value="Acetyltransf_1"/>
    <property type="match status" value="1"/>
</dbReference>
<gene>
    <name evidence="4" type="ORF">A3Q41_01790</name>
</gene>
<dbReference type="InterPro" id="IPR050832">
    <property type="entry name" value="Bact_Acetyltransf"/>
</dbReference>
<dbReference type="EMBL" id="CP015220">
    <property type="protein sequence ID" value="AMY23093.1"/>
    <property type="molecule type" value="Genomic_DNA"/>
</dbReference>
<protein>
    <submittedName>
        <fullName evidence="4">Putative N-acetyltransferase</fullName>
        <ecNumber evidence="4">2.3.1.-</ecNumber>
    </submittedName>
</protein>
<dbReference type="InterPro" id="IPR016181">
    <property type="entry name" value="Acyl_CoA_acyltransferase"/>
</dbReference>
<keyword evidence="1 4" id="KW-0808">Transferase</keyword>
<proteinExistence type="predicted"/>
<reference evidence="4 5" key="1">
    <citation type="journal article" date="2016" name="Genome Announc.">
        <title>Complete Genome and Plasmid Sequences for Rhodococcus fascians D188 and Draft Sequences for Rhodococcus Isolates PBTS 1 and PBTS 2.</title>
        <authorList>
            <person name="Stamler R.A."/>
            <person name="Vereecke D."/>
            <person name="Zhang Y."/>
            <person name="Schilkey F."/>
            <person name="Devitt N."/>
            <person name="Randall J.J."/>
        </authorList>
    </citation>
    <scope>NUCLEOTIDE SEQUENCE [LARGE SCALE GENOMIC DNA]</scope>
    <source>
        <strain evidence="4 5">PBTS2</strain>
    </source>
</reference>
<dbReference type="PROSITE" id="PS51186">
    <property type="entry name" value="GNAT"/>
    <property type="match status" value="1"/>
</dbReference>
<keyword evidence="5" id="KW-1185">Reference proteome</keyword>
<evidence type="ECO:0000313" key="4">
    <source>
        <dbReference type="EMBL" id="AMY23093.1"/>
    </source>
</evidence>
<dbReference type="PANTHER" id="PTHR43877:SF2">
    <property type="entry name" value="AMINOALKYLPHOSPHONATE N-ACETYLTRANSFERASE-RELATED"/>
    <property type="match status" value="1"/>
</dbReference>